<name>A0ABW4Q496_9MICC</name>
<accession>A0ABW4Q496</accession>
<proteinExistence type="predicted"/>
<organism evidence="3 4">
    <name type="scientific">Arthrobacter flavus</name>
    <dbReference type="NCBI Taxonomy" id="95172"/>
    <lineage>
        <taxon>Bacteria</taxon>
        <taxon>Bacillati</taxon>
        <taxon>Actinomycetota</taxon>
        <taxon>Actinomycetes</taxon>
        <taxon>Micrococcales</taxon>
        <taxon>Micrococcaceae</taxon>
        <taxon>Arthrobacter</taxon>
    </lineage>
</organism>
<evidence type="ECO:0000313" key="4">
    <source>
        <dbReference type="Proteomes" id="UP001597307"/>
    </source>
</evidence>
<comment type="caution">
    <text evidence="3">The sequence shown here is derived from an EMBL/GenBank/DDBJ whole genome shotgun (WGS) entry which is preliminary data.</text>
</comment>
<keyword evidence="2" id="KW-0472">Membrane</keyword>
<feature type="transmembrane region" description="Helical" evidence="2">
    <location>
        <begin position="122"/>
        <end position="141"/>
    </location>
</feature>
<dbReference type="Proteomes" id="UP001597307">
    <property type="component" value="Unassembled WGS sequence"/>
</dbReference>
<dbReference type="EMBL" id="JBHUGA010000011">
    <property type="protein sequence ID" value="MFD1846170.1"/>
    <property type="molecule type" value="Genomic_DNA"/>
</dbReference>
<feature type="compositionally biased region" description="Polar residues" evidence="1">
    <location>
        <begin position="364"/>
        <end position="380"/>
    </location>
</feature>
<keyword evidence="2" id="KW-1133">Transmembrane helix</keyword>
<dbReference type="RefSeq" id="WP_343880044.1">
    <property type="nucleotide sequence ID" value="NZ_BAAAIJ010000047.1"/>
</dbReference>
<keyword evidence="4" id="KW-1185">Reference proteome</keyword>
<evidence type="ECO:0000313" key="3">
    <source>
        <dbReference type="EMBL" id="MFD1846170.1"/>
    </source>
</evidence>
<feature type="compositionally biased region" description="Polar residues" evidence="1">
    <location>
        <begin position="314"/>
        <end position="334"/>
    </location>
</feature>
<feature type="transmembrane region" description="Helical" evidence="2">
    <location>
        <begin position="97"/>
        <end position="116"/>
    </location>
</feature>
<protein>
    <submittedName>
        <fullName evidence="3">Uncharacterized protein</fullName>
    </submittedName>
</protein>
<evidence type="ECO:0000256" key="1">
    <source>
        <dbReference type="SAM" id="MobiDB-lite"/>
    </source>
</evidence>
<evidence type="ECO:0000256" key="2">
    <source>
        <dbReference type="SAM" id="Phobius"/>
    </source>
</evidence>
<gene>
    <name evidence="3" type="ORF">ACFSFX_06115</name>
</gene>
<feature type="compositionally biased region" description="Low complexity" evidence="1">
    <location>
        <begin position="338"/>
        <end position="363"/>
    </location>
</feature>
<feature type="transmembrane region" description="Helical" evidence="2">
    <location>
        <begin position="33"/>
        <end position="51"/>
    </location>
</feature>
<feature type="transmembrane region" description="Helical" evidence="2">
    <location>
        <begin position="63"/>
        <end position="85"/>
    </location>
</feature>
<feature type="region of interest" description="Disordered" evidence="1">
    <location>
        <begin position="271"/>
        <end position="386"/>
    </location>
</feature>
<reference evidence="4" key="1">
    <citation type="journal article" date="2019" name="Int. J. Syst. Evol. Microbiol.">
        <title>The Global Catalogue of Microorganisms (GCM) 10K type strain sequencing project: providing services to taxonomists for standard genome sequencing and annotation.</title>
        <authorList>
            <consortium name="The Broad Institute Genomics Platform"/>
            <consortium name="The Broad Institute Genome Sequencing Center for Infectious Disease"/>
            <person name="Wu L."/>
            <person name="Ma J."/>
        </authorList>
    </citation>
    <scope>NUCLEOTIDE SEQUENCE [LARGE SCALE GENOMIC DNA]</scope>
    <source>
        <strain evidence="4">JCM 11496</strain>
    </source>
</reference>
<keyword evidence="2" id="KW-0812">Transmembrane</keyword>
<feature type="region of interest" description="Disordered" evidence="1">
    <location>
        <begin position="173"/>
        <end position="201"/>
    </location>
</feature>
<sequence>MTHPHTDRFAGSSSDSSHRASEAVLGPFTLREAVIGGSVLLIFIGSMLPFFEASNWLGNLWNASSLFFLGIGIILPVATAGLIAARRLGTDLRIGSLSVDQFASVVAVLAATFFFLQTVTSFHLGPLVCLIGGIGMLAATVGGPHLPMFAQDFAGRPSSNAHLVARRILPAAPKNPKASQPVAAEQVTEFTPQSGATAAAGASSTAAGVQAGHAGTTSQPVAQKKSAGIAGKLGFGAAAKSSSDHRAPSASDAHLSSGVGAAAGVQDKELADADSSGYPRFADEDFAPYGTSPDSAQSSGSKPSPEPSPEGNSDTDVSSPTAAPTSVATGQQATAPREATGPETSSTTASAAEPAATAAATTSQPVVESQPSESQDSISATKDADDNAPVVEAFWFAVGSPRPVVDEASGVELFVLRPGDWEVGIEDRGEEFLVQDKRTGRIGVMRDLTNIERAPSDG</sequence>